<organism evidence="19 20">
    <name type="scientific">Naegleria lovaniensis</name>
    <name type="common">Amoeba</name>
    <dbReference type="NCBI Taxonomy" id="51637"/>
    <lineage>
        <taxon>Eukaryota</taxon>
        <taxon>Discoba</taxon>
        <taxon>Heterolobosea</taxon>
        <taxon>Tetramitia</taxon>
        <taxon>Eutetramitia</taxon>
        <taxon>Vahlkampfiidae</taxon>
        <taxon>Naegleria</taxon>
    </lineage>
</organism>
<accession>A0AA88GBY5</accession>
<feature type="region of interest" description="Disordered" evidence="17">
    <location>
        <begin position="23"/>
        <end position="55"/>
    </location>
</feature>
<dbReference type="Pfam" id="PF00153">
    <property type="entry name" value="Mito_carr"/>
    <property type="match status" value="2"/>
</dbReference>
<comment type="subunit">
    <text evidence="3 16">Monomer.</text>
</comment>
<dbReference type="GO" id="GO:0005743">
    <property type="term" value="C:mitochondrial inner membrane"/>
    <property type="evidence" value="ECO:0007669"/>
    <property type="project" value="UniProtKB-SubCell"/>
</dbReference>
<evidence type="ECO:0000256" key="6">
    <source>
        <dbReference type="ARBA" id="ARBA00022692"/>
    </source>
</evidence>
<evidence type="ECO:0000256" key="14">
    <source>
        <dbReference type="PROSITE-ProRule" id="PRU00282"/>
    </source>
</evidence>
<evidence type="ECO:0000256" key="5">
    <source>
        <dbReference type="ARBA" id="ARBA00022449"/>
    </source>
</evidence>
<dbReference type="GO" id="GO:1990544">
    <property type="term" value="P:mitochondrial ATP transmembrane transport"/>
    <property type="evidence" value="ECO:0007669"/>
    <property type="project" value="InterPro"/>
</dbReference>
<protein>
    <recommendedName>
        <fullName evidence="16">ADP/ATP translocase</fullName>
    </recommendedName>
    <alternativeName>
        <fullName evidence="16">ADP,ATP carrier protein</fullName>
    </alternativeName>
</protein>
<dbReference type="InterPro" id="IPR018108">
    <property type="entry name" value="MCP_transmembrane"/>
</dbReference>
<keyword evidence="4 15" id="KW-0813">Transport</keyword>
<sequence>MDHTKNKNSNVLFQSVVSDKHHDEPLDLHHDHHTESPYLPAQYHQHGDVKESLSSPSGLYMNHHVPQLMTSLPSNFAVGTVAAVFGRTLSVPLQQTLPIWNGQSITLSRYIYQCTKGLTTGFSSCLTKFAPAQALALSLKDTCKDILASSQVILNLNRQHDEKNQLILNLTAGALAGAASHVVLHPFEHAQMRYFTYLSKHRVVSQFKGPVHFVVSTSGFSSLFKGFGIGLMNAVTSRGLLFGVYDSLNVNNPFKNQWDAYGICSKLLIAQCATSISVLFSIPFLNIQKEMILQSMTGNAQNSDGYMSSVQTIKTMVSRHGVSSLFKGALVECLARRTSGTFILVMYDLLKEMWAAKSLSLQTLSHSHSDN</sequence>
<evidence type="ECO:0000256" key="12">
    <source>
        <dbReference type="ARBA" id="ARBA00024143"/>
    </source>
</evidence>
<evidence type="ECO:0000256" key="3">
    <source>
        <dbReference type="ARBA" id="ARBA00011245"/>
    </source>
</evidence>
<evidence type="ECO:0000256" key="2">
    <source>
        <dbReference type="ARBA" id="ARBA00006375"/>
    </source>
</evidence>
<keyword evidence="10" id="KW-0496">Mitochondrion</keyword>
<name>A0AA88GBY5_NAELO</name>
<reference evidence="19 20" key="1">
    <citation type="journal article" date="2018" name="BMC Genomics">
        <title>The genome of Naegleria lovaniensis, the basis for a comparative approach to unravel pathogenicity factors of the human pathogenic amoeba N. fowleri.</title>
        <authorList>
            <person name="Liechti N."/>
            <person name="Schurch N."/>
            <person name="Bruggmann R."/>
            <person name="Wittwer M."/>
        </authorList>
    </citation>
    <scope>NUCLEOTIDE SEQUENCE [LARGE SCALE GENOMIC DNA]</scope>
    <source>
        <strain evidence="19 20">ATCC 30569</strain>
    </source>
</reference>
<evidence type="ECO:0000256" key="16">
    <source>
        <dbReference type="RuleBase" id="RU368008"/>
    </source>
</evidence>
<evidence type="ECO:0000256" key="1">
    <source>
        <dbReference type="ARBA" id="ARBA00004448"/>
    </source>
</evidence>
<keyword evidence="5" id="KW-0050">Antiport</keyword>
<keyword evidence="11 14" id="KW-0472">Membrane</keyword>
<feature type="repeat" description="Solcar" evidence="14">
    <location>
        <begin position="261"/>
        <end position="353"/>
    </location>
</feature>
<evidence type="ECO:0000256" key="13">
    <source>
        <dbReference type="ARBA" id="ARBA00045250"/>
    </source>
</evidence>
<evidence type="ECO:0000256" key="15">
    <source>
        <dbReference type="RuleBase" id="RU000488"/>
    </source>
</evidence>
<comment type="caution">
    <text evidence="19">The sequence shown here is derived from an EMBL/GenBank/DDBJ whole genome shotgun (WGS) entry which is preliminary data.</text>
</comment>
<dbReference type="Proteomes" id="UP000816034">
    <property type="component" value="Unassembled WGS sequence"/>
</dbReference>
<evidence type="ECO:0000313" key="20">
    <source>
        <dbReference type="Proteomes" id="UP000816034"/>
    </source>
</evidence>
<comment type="subcellular location">
    <subcellularLocation>
        <location evidence="16">Membrane</location>
        <topology evidence="16">Multi-pass membrane protein</topology>
    </subcellularLocation>
    <subcellularLocation>
        <location evidence="1">Mitochondrion inner membrane</location>
        <topology evidence="1">Multi-pass membrane protein</topology>
    </subcellularLocation>
</comment>
<dbReference type="PROSITE" id="PS50920">
    <property type="entry name" value="SOLCAR"/>
    <property type="match status" value="2"/>
</dbReference>
<dbReference type="AlphaFoldDB" id="A0AA88GBY5"/>
<comment type="catalytic activity">
    <reaction evidence="12">
        <text>ADP(in) + ATP(out) = ADP(out) + ATP(in)</text>
        <dbReference type="Rhea" id="RHEA:34999"/>
        <dbReference type="ChEBI" id="CHEBI:30616"/>
        <dbReference type="ChEBI" id="CHEBI:456216"/>
    </reaction>
    <physiologicalReaction direction="left-to-right" evidence="12">
        <dbReference type="Rhea" id="RHEA:35000"/>
    </physiologicalReaction>
</comment>
<feature type="repeat" description="Solcar" evidence="14">
    <location>
        <begin position="164"/>
        <end position="251"/>
    </location>
</feature>
<evidence type="ECO:0000256" key="4">
    <source>
        <dbReference type="ARBA" id="ARBA00022448"/>
    </source>
</evidence>
<dbReference type="PRINTS" id="PR00926">
    <property type="entry name" value="MITOCARRIER"/>
</dbReference>
<proteinExistence type="inferred from homology"/>
<dbReference type="EMBL" id="PYSW02000063">
    <property type="protein sequence ID" value="KAG2372954.1"/>
    <property type="molecule type" value="Genomic_DNA"/>
</dbReference>
<dbReference type="InterPro" id="IPR023395">
    <property type="entry name" value="MCP_dom_sf"/>
</dbReference>
<evidence type="ECO:0000256" key="11">
    <source>
        <dbReference type="ARBA" id="ARBA00023136"/>
    </source>
</evidence>
<evidence type="ECO:0000256" key="17">
    <source>
        <dbReference type="SAM" id="MobiDB-lite"/>
    </source>
</evidence>
<keyword evidence="9" id="KW-1133">Transmembrane helix</keyword>
<gene>
    <name evidence="19" type="ORF">C9374_012984</name>
    <name evidence="18" type="ORF">C9374_013760</name>
</gene>
<keyword evidence="8" id="KW-0999">Mitochondrion inner membrane</keyword>
<dbReference type="GeneID" id="68105438"/>
<evidence type="ECO:0000256" key="7">
    <source>
        <dbReference type="ARBA" id="ARBA00022737"/>
    </source>
</evidence>
<dbReference type="InterPro" id="IPR002113">
    <property type="entry name" value="ADT_euk_type"/>
</dbReference>
<comment type="similarity">
    <text evidence="2 15">Belongs to the mitochondrial carrier (TC 2.A.29) family.</text>
</comment>
<keyword evidence="6 14" id="KW-0812">Transmembrane</keyword>
<evidence type="ECO:0000313" key="19">
    <source>
        <dbReference type="EMBL" id="KAG2372954.1"/>
    </source>
</evidence>
<dbReference type="RefSeq" id="XP_044542128.1">
    <property type="nucleotide sequence ID" value="XM_044688810.1"/>
</dbReference>
<dbReference type="GO" id="GO:0005471">
    <property type="term" value="F:ATP:ADP antiporter activity"/>
    <property type="evidence" value="ECO:0007669"/>
    <property type="project" value="UniProtKB-UniRule"/>
</dbReference>
<comment type="function">
    <text evidence="13">ADP:ATP antiporter that mediates import of ADP into the mitochondrial matrix for ATP synthesis, and export of ATP out to fuel the cell. Cycles between the cytoplasmic-open state (c-state) and the matrix-open state (m-state): operates by the alternating access mechanism with a single substrate-binding site intermittently exposed to either the cytosolic (c-state) or matrix (m-state) side of the inner mitochondrial membrane.</text>
</comment>
<dbReference type="SUPFAM" id="SSF103506">
    <property type="entry name" value="Mitochondrial carrier"/>
    <property type="match status" value="1"/>
</dbReference>
<evidence type="ECO:0000313" key="18">
    <source>
        <dbReference type="EMBL" id="KAG2370885.1"/>
    </source>
</evidence>
<evidence type="ECO:0000256" key="9">
    <source>
        <dbReference type="ARBA" id="ARBA00022989"/>
    </source>
</evidence>
<dbReference type="Gene3D" id="1.50.40.10">
    <property type="entry name" value="Mitochondrial carrier domain"/>
    <property type="match status" value="1"/>
</dbReference>
<evidence type="ECO:0000256" key="8">
    <source>
        <dbReference type="ARBA" id="ARBA00022792"/>
    </source>
</evidence>
<keyword evidence="20" id="KW-1185">Reference proteome</keyword>
<dbReference type="PANTHER" id="PTHR45635">
    <property type="entry name" value="ADP,ATP CARRIER PROTEIN 1-RELATED-RELATED"/>
    <property type="match status" value="1"/>
</dbReference>
<reference evidence="19" key="2">
    <citation type="submission" date="2020-04" db="EMBL/GenBank/DDBJ databases">
        <authorList>
            <person name="Liechti N."/>
            <person name="Schuerch N."/>
            <person name="Bruggmann R."/>
            <person name="Wittwer M."/>
        </authorList>
    </citation>
    <scope>NUCLEOTIDE SEQUENCE</scope>
    <source>
        <strain evidence="19">ATCC 30569</strain>
    </source>
</reference>
<dbReference type="InterPro" id="IPR002067">
    <property type="entry name" value="MCP"/>
</dbReference>
<dbReference type="PANTHER" id="PTHR45635:SF14">
    <property type="entry name" value="ADP_ATP TRANSLOCASE"/>
    <property type="match status" value="1"/>
</dbReference>
<keyword evidence="7" id="KW-0677">Repeat</keyword>
<dbReference type="EMBL" id="PYSW02000075">
    <property type="protein sequence ID" value="KAG2370885.1"/>
    <property type="molecule type" value="Genomic_DNA"/>
</dbReference>
<comment type="function">
    <text evidence="16">Catalyzes the exchange of ADP and ATP across the membrane.</text>
</comment>
<feature type="compositionally biased region" description="Basic and acidic residues" evidence="17">
    <location>
        <begin position="23"/>
        <end position="35"/>
    </location>
</feature>
<dbReference type="GO" id="GO:0140021">
    <property type="term" value="P:mitochondrial ADP transmembrane transport"/>
    <property type="evidence" value="ECO:0007669"/>
    <property type="project" value="InterPro"/>
</dbReference>
<evidence type="ECO:0000256" key="10">
    <source>
        <dbReference type="ARBA" id="ARBA00023128"/>
    </source>
</evidence>